<evidence type="ECO:0000313" key="1">
    <source>
        <dbReference type="EMBL" id="QHT19927.1"/>
    </source>
</evidence>
<dbReference type="AlphaFoldDB" id="A0A6C0DSY4"/>
<proteinExistence type="predicted"/>
<accession>A0A6C0DSY4</accession>
<protein>
    <submittedName>
        <fullName evidence="1">Uncharacterized protein</fullName>
    </submittedName>
</protein>
<name>A0A6C0DSY4_9ZZZZ</name>
<sequence>MDKKNVQNRKPKILLGKLFRCLYNKLFKVLKENSKHFNSILIL</sequence>
<organism evidence="1">
    <name type="scientific">viral metagenome</name>
    <dbReference type="NCBI Taxonomy" id="1070528"/>
    <lineage>
        <taxon>unclassified sequences</taxon>
        <taxon>metagenomes</taxon>
        <taxon>organismal metagenomes</taxon>
    </lineage>
</organism>
<reference evidence="1" key="1">
    <citation type="journal article" date="2020" name="Nature">
        <title>Giant virus diversity and host interactions through global metagenomics.</title>
        <authorList>
            <person name="Schulz F."/>
            <person name="Roux S."/>
            <person name="Paez-Espino D."/>
            <person name="Jungbluth S."/>
            <person name="Walsh D.A."/>
            <person name="Denef V.J."/>
            <person name="McMahon K.D."/>
            <person name="Konstantinidis K.T."/>
            <person name="Eloe-Fadrosh E.A."/>
            <person name="Kyrpides N.C."/>
            <person name="Woyke T."/>
        </authorList>
    </citation>
    <scope>NUCLEOTIDE SEQUENCE</scope>
    <source>
        <strain evidence="1">GVMAG-M-3300023174-5</strain>
    </source>
</reference>
<dbReference type="EMBL" id="MN739671">
    <property type="protein sequence ID" value="QHT19927.1"/>
    <property type="molecule type" value="Genomic_DNA"/>
</dbReference>